<reference evidence="2" key="2">
    <citation type="journal article" date="2022" name="Nat. Microbiol.">
        <title>A closed Candidatus Odinarchaeum chromosome exposes Asgard archaeal viruses.</title>
        <authorList>
            <person name="Tamarit D."/>
            <person name="Caceres E.F."/>
            <person name="Krupovic M."/>
            <person name="Nijland R."/>
            <person name="Eme L."/>
            <person name="Robinson N.P."/>
            <person name="Ettema T.J.G."/>
        </authorList>
    </citation>
    <scope>NUCLEOTIDE SEQUENCE</scope>
    <source>
        <strain evidence="2">LCB_4</strain>
    </source>
</reference>
<proteinExistence type="predicted"/>
<feature type="transmembrane region" description="Helical" evidence="1">
    <location>
        <begin position="781"/>
        <end position="803"/>
    </location>
</feature>
<protein>
    <submittedName>
        <fullName evidence="2">Uncharacterized protein</fullName>
    </submittedName>
</protein>
<name>A0AAF0D2M4_ODILC</name>
<evidence type="ECO:0000313" key="2">
    <source>
        <dbReference type="EMBL" id="WEU40490.1"/>
    </source>
</evidence>
<accession>A0AAF0D2M4</accession>
<dbReference type="EMBL" id="CP091871">
    <property type="protein sequence ID" value="WEU40490.1"/>
    <property type="molecule type" value="Genomic_DNA"/>
</dbReference>
<keyword evidence="1" id="KW-0812">Transmembrane</keyword>
<evidence type="ECO:0000313" key="3">
    <source>
        <dbReference type="Proteomes" id="UP000186851"/>
    </source>
</evidence>
<keyword evidence="1" id="KW-1133">Transmembrane helix</keyword>
<keyword evidence="1" id="KW-0472">Membrane</keyword>
<evidence type="ECO:0000256" key="1">
    <source>
        <dbReference type="SAM" id="Phobius"/>
    </source>
</evidence>
<dbReference type="KEGG" id="oyw:OdinLCB4_000730"/>
<reference evidence="2" key="1">
    <citation type="journal article" date="2017" name="Nature">
        <title>Asgard archaea illuminate the origin of eukaryotic cellular complexity.</title>
        <authorList>
            <person name="Zaremba-Niedzwiedzka K."/>
            <person name="Caceres E.F."/>
            <person name="Saw J.H."/>
            <person name="Backstrom D."/>
            <person name="Juzokaite L."/>
            <person name="Vancaester E."/>
            <person name="Seitz K.W."/>
            <person name="Anantharaman K."/>
            <person name="Starnawski P."/>
            <person name="Kjeldsen K.U."/>
            <person name="Scott M.B."/>
            <person name="Nunoura T."/>
            <person name="Banfield J.F."/>
            <person name="Schramm A."/>
            <person name="Baker B.J."/>
            <person name="Spang A."/>
            <person name="Ettema T.J.G."/>
        </authorList>
    </citation>
    <scope>NUCLEOTIDE SEQUENCE</scope>
    <source>
        <strain evidence="2">LCB_4</strain>
    </source>
</reference>
<organism evidence="2 3">
    <name type="scientific">Odinarchaeota yellowstonii (strain LCB_4)</name>
    <dbReference type="NCBI Taxonomy" id="1841599"/>
    <lineage>
        <taxon>Archaea</taxon>
        <taxon>Promethearchaeati</taxon>
        <taxon>Candidatus Odinarchaeota</taxon>
        <taxon>Candidatus Odinarchaeia</taxon>
        <taxon>Candidatus Odinarchaeales</taxon>
        <taxon>Candidatus Odinarchaeaceae</taxon>
        <taxon>Candidatus Odinarchaeum</taxon>
    </lineage>
</organism>
<gene>
    <name evidence="2" type="ORF">OdinLCB4_000730</name>
</gene>
<sequence>MRRRTVLGFLTTAALVLSIFSLLPLTLQPVKASPPLAETEYIIFTVMPDGSVQITSSFHKPADIHYNKTFAISIKNDMIISNYSHYWASSSDSPFMYLESYVLNDKMNVSFDYDFCFNTTGSPFKGDLSFNIDYNGNQGSLTLNADFTDMNMTKLIEDLLSTSLMFEIPSFTGSLNINNGVLTGLITFSTSDLIALPIKMNIWMNDTNIRLYGDGGLIYQGELLNSSHLDFFSSFMSNLTGTSENSLYNITDGTVLCTHSVFNYTNTTIGGKPGATINFDFKAENSTWGLRKVFMAPLIYNTIGGRDWNKTAAVMYEYEQMTANSVGGSTLSYNAATQKLTWSGSQTIDLKNVINSLAPPIEVGWWPPSYGVPEKLYVNNSDLQMFFMEVFMTSKVLQGSFNVKLHAGATVGTQNYTGRAEIDFKDIVKDYEDFMNQTMPFFGEWWWNENVTFTEAGHVIKLGPGYSIENGWQKYTGGYAAIEYYINNIDGSLFPYIDNLFGQINKPGYLWDVLAPISFNNTIRSLNLKLDNFYIEVRADEGYGFTELVTGVFITPPKTSVNASWYNLNSLFEAEAGLYPTTNKSLGILVSGGSNGTHHTILSYQGLKPPHSIVKDSSGNAVAMFWDNESIPNLKDLLFSVYTGDVTGGYADPNYLPAIFNVPALGVTLKIVNISNPTGLLISEALNPPAPGEGLTPISYYVNITATDTFTGLDAWLTFHYTDEQIAGVDENSLNIYWFNPATNMYEPLSDVVHNTVENWISGHLTHFSVFVLFSFTPSGLPLWIIIPIVVGVIAVGVGVYLAMRRRGIKGRVEK</sequence>
<dbReference type="AlphaFoldDB" id="A0AAF0D2M4"/>
<dbReference type="Proteomes" id="UP000186851">
    <property type="component" value="Chromosome"/>
</dbReference>